<feature type="transmembrane region" description="Helical" evidence="7">
    <location>
        <begin position="435"/>
        <end position="453"/>
    </location>
</feature>
<dbReference type="EMBL" id="PVZF01000009">
    <property type="protein sequence ID" value="PRY12867.1"/>
    <property type="molecule type" value="Genomic_DNA"/>
</dbReference>
<feature type="transmembrane region" description="Helical" evidence="7">
    <location>
        <begin position="333"/>
        <end position="356"/>
    </location>
</feature>
<dbReference type="RefSeq" id="WP_211298742.1">
    <property type="nucleotide sequence ID" value="NZ_PVZF01000009.1"/>
</dbReference>
<keyword evidence="10" id="KW-1185">Reference proteome</keyword>
<evidence type="ECO:0000256" key="6">
    <source>
        <dbReference type="ARBA" id="ARBA00023136"/>
    </source>
</evidence>
<feature type="transmembrane region" description="Helical" evidence="7">
    <location>
        <begin position="86"/>
        <end position="109"/>
    </location>
</feature>
<evidence type="ECO:0000256" key="1">
    <source>
        <dbReference type="ARBA" id="ARBA00004651"/>
    </source>
</evidence>
<keyword evidence="2" id="KW-0813">Transport</keyword>
<protein>
    <submittedName>
        <fullName evidence="9">EmrB/QacA subfamily drug resistance transporter</fullName>
    </submittedName>
</protein>
<sequence length="471" mass="48080">MTAATAPTAPPGSVGWSRPLALVVALAFFMENLDATILTTAVPSIAAGFGVAATDLGLAVTAYLVAVAAFIPFGSWLADRLGARRVFLASVAVFTFASVLCAASGSVGALTCARVLQGVAGSMLVPIGRLVVLRGTPKADLVRAIAYLTWPALVAPVVAPLLGGVLTEYAGWPWIFWVNVPVGVLLAVAAWRVVPTAATTRRPLDVVGLVLVVVAVTALVLGMEFVAQRSTTVPGAVLLVGALAVGVAVVAWVRHVEHPVLDLATLRIATFRASNSAGSVYRAVVSAAPFLLPLLLQDGFGWSPVRAGAMLVLVFAGNLGIKPLTTPLMRRFRLIPIVAVSTLVLAATFVAAALLSPGTPEPVVAVLFAVSGAARSVGFTAYNTLQFADVPAERMGPANAVASITTQLATGLGVALAALLVRAADVLAPGGDAPFAYRVALVGMAVVGVLSLVEDAFLPRGAGDAVRAGRR</sequence>
<feature type="transmembrane region" description="Helical" evidence="7">
    <location>
        <begin position="115"/>
        <end position="132"/>
    </location>
</feature>
<dbReference type="GO" id="GO:0022857">
    <property type="term" value="F:transmembrane transporter activity"/>
    <property type="evidence" value="ECO:0007669"/>
    <property type="project" value="InterPro"/>
</dbReference>
<dbReference type="PANTHER" id="PTHR42718">
    <property type="entry name" value="MAJOR FACILITATOR SUPERFAMILY MULTIDRUG TRANSPORTER MFSC"/>
    <property type="match status" value="1"/>
</dbReference>
<dbReference type="InterPro" id="IPR036259">
    <property type="entry name" value="MFS_trans_sf"/>
</dbReference>
<evidence type="ECO:0000256" key="5">
    <source>
        <dbReference type="ARBA" id="ARBA00022989"/>
    </source>
</evidence>
<evidence type="ECO:0000256" key="3">
    <source>
        <dbReference type="ARBA" id="ARBA00022475"/>
    </source>
</evidence>
<feature type="transmembrane region" description="Helical" evidence="7">
    <location>
        <begin position="397"/>
        <end position="423"/>
    </location>
</feature>
<keyword evidence="6 7" id="KW-0472">Membrane</keyword>
<feature type="domain" description="Major facilitator superfamily (MFS) profile" evidence="8">
    <location>
        <begin position="20"/>
        <end position="463"/>
    </location>
</feature>
<proteinExistence type="predicted"/>
<evidence type="ECO:0000256" key="2">
    <source>
        <dbReference type="ARBA" id="ARBA00022448"/>
    </source>
</evidence>
<feature type="transmembrane region" description="Helical" evidence="7">
    <location>
        <begin position="302"/>
        <end position="321"/>
    </location>
</feature>
<dbReference type="PROSITE" id="PS50850">
    <property type="entry name" value="MFS"/>
    <property type="match status" value="1"/>
</dbReference>
<dbReference type="InterPro" id="IPR011701">
    <property type="entry name" value="MFS"/>
</dbReference>
<reference evidence="9 10" key="1">
    <citation type="submission" date="2018-03" db="EMBL/GenBank/DDBJ databases">
        <title>Genomic Encyclopedia of Archaeal and Bacterial Type Strains, Phase II (KMG-II): from individual species to whole genera.</title>
        <authorList>
            <person name="Goeker M."/>
        </authorList>
    </citation>
    <scope>NUCLEOTIDE SEQUENCE [LARGE SCALE GENOMIC DNA]</scope>
    <source>
        <strain evidence="9 10">DSM 19711</strain>
    </source>
</reference>
<feature type="transmembrane region" description="Helical" evidence="7">
    <location>
        <begin position="174"/>
        <end position="194"/>
    </location>
</feature>
<evidence type="ECO:0000313" key="9">
    <source>
        <dbReference type="EMBL" id="PRY12867.1"/>
    </source>
</evidence>
<name>A0A2T0R0Q0_9ACTN</name>
<feature type="transmembrane region" description="Helical" evidence="7">
    <location>
        <begin position="362"/>
        <end position="385"/>
    </location>
</feature>
<feature type="transmembrane region" description="Helical" evidence="7">
    <location>
        <begin position="56"/>
        <end position="74"/>
    </location>
</feature>
<dbReference type="PANTHER" id="PTHR42718:SF46">
    <property type="entry name" value="BLR6921 PROTEIN"/>
    <property type="match status" value="1"/>
</dbReference>
<comment type="caution">
    <text evidence="9">The sequence shown here is derived from an EMBL/GenBank/DDBJ whole genome shotgun (WGS) entry which is preliminary data.</text>
</comment>
<accession>A0A2T0R0Q0</accession>
<feature type="transmembrane region" description="Helical" evidence="7">
    <location>
        <begin position="206"/>
        <end position="227"/>
    </location>
</feature>
<evidence type="ECO:0000256" key="4">
    <source>
        <dbReference type="ARBA" id="ARBA00022692"/>
    </source>
</evidence>
<comment type="subcellular location">
    <subcellularLocation>
        <location evidence="1">Cell membrane</location>
        <topology evidence="1">Multi-pass membrane protein</topology>
    </subcellularLocation>
</comment>
<keyword evidence="4 7" id="KW-0812">Transmembrane</keyword>
<dbReference type="Pfam" id="PF07690">
    <property type="entry name" value="MFS_1"/>
    <property type="match status" value="1"/>
</dbReference>
<organism evidence="9 10">
    <name type="scientific">Kineococcus rhizosphaerae</name>
    <dbReference type="NCBI Taxonomy" id="559628"/>
    <lineage>
        <taxon>Bacteria</taxon>
        <taxon>Bacillati</taxon>
        <taxon>Actinomycetota</taxon>
        <taxon>Actinomycetes</taxon>
        <taxon>Kineosporiales</taxon>
        <taxon>Kineosporiaceae</taxon>
        <taxon>Kineococcus</taxon>
    </lineage>
</organism>
<evidence type="ECO:0000259" key="8">
    <source>
        <dbReference type="PROSITE" id="PS50850"/>
    </source>
</evidence>
<gene>
    <name evidence="9" type="ORF">CLV37_10952</name>
</gene>
<dbReference type="InterPro" id="IPR020846">
    <property type="entry name" value="MFS_dom"/>
</dbReference>
<dbReference type="PRINTS" id="PR01036">
    <property type="entry name" value="TCRTETB"/>
</dbReference>
<dbReference type="GO" id="GO:0005886">
    <property type="term" value="C:plasma membrane"/>
    <property type="evidence" value="ECO:0007669"/>
    <property type="project" value="UniProtKB-SubCell"/>
</dbReference>
<dbReference type="Gene3D" id="1.20.1250.20">
    <property type="entry name" value="MFS general substrate transporter like domains"/>
    <property type="match status" value="1"/>
</dbReference>
<keyword evidence="3" id="KW-1003">Cell membrane</keyword>
<dbReference type="AlphaFoldDB" id="A0A2T0R0Q0"/>
<dbReference type="Gene3D" id="1.20.1720.10">
    <property type="entry name" value="Multidrug resistance protein D"/>
    <property type="match status" value="1"/>
</dbReference>
<dbReference type="SUPFAM" id="SSF103473">
    <property type="entry name" value="MFS general substrate transporter"/>
    <property type="match status" value="1"/>
</dbReference>
<feature type="transmembrane region" description="Helical" evidence="7">
    <location>
        <begin position="144"/>
        <end position="162"/>
    </location>
</feature>
<dbReference type="Proteomes" id="UP000238083">
    <property type="component" value="Unassembled WGS sequence"/>
</dbReference>
<evidence type="ECO:0000313" key="10">
    <source>
        <dbReference type="Proteomes" id="UP000238083"/>
    </source>
</evidence>
<keyword evidence="5 7" id="KW-1133">Transmembrane helix</keyword>
<feature type="transmembrane region" description="Helical" evidence="7">
    <location>
        <begin position="233"/>
        <end position="253"/>
    </location>
</feature>
<evidence type="ECO:0000256" key="7">
    <source>
        <dbReference type="SAM" id="Phobius"/>
    </source>
</evidence>